<keyword evidence="1" id="KW-0732">Signal</keyword>
<evidence type="ECO:0008006" key="4">
    <source>
        <dbReference type="Google" id="ProtNLM"/>
    </source>
</evidence>
<dbReference type="STRING" id="1454006.AW14_11790"/>
<keyword evidence="3" id="KW-1185">Reference proteome</keyword>
<dbReference type="SUPFAM" id="SSF49482">
    <property type="entry name" value="Aromatic compound dioxygenase"/>
    <property type="match status" value="1"/>
</dbReference>
<accession>A0A0C5VYX1</accession>
<dbReference type="AlphaFoldDB" id="A0A0C5VYX1"/>
<feature type="signal peptide" evidence="1">
    <location>
        <begin position="1"/>
        <end position="21"/>
    </location>
</feature>
<organism evidence="2 3">
    <name type="scientific">Siansivirga zeaxanthinifaciens CC-SAMT-1</name>
    <dbReference type="NCBI Taxonomy" id="1454006"/>
    <lineage>
        <taxon>Bacteria</taxon>
        <taxon>Pseudomonadati</taxon>
        <taxon>Bacteroidota</taxon>
        <taxon>Flavobacteriia</taxon>
        <taxon>Flavobacteriales</taxon>
        <taxon>Flavobacteriaceae</taxon>
        <taxon>Siansivirga</taxon>
    </lineage>
</organism>
<dbReference type="GO" id="GO:0016702">
    <property type="term" value="F:oxidoreductase activity, acting on single donors with incorporation of molecular oxygen, incorporation of two atoms of oxygen"/>
    <property type="evidence" value="ECO:0007669"/>
    <property type="project" value="InterPro"/>
</dbReference>
<sequence length="209" mass="24057">MKNLILPLIVFCFITTSQIEAQDLASAENTSTLNYKKRHAIYDYKEVRLNNTDTVPEFETKANKLKITGTIYQNDGKTPARDVILFIHQPDETGNYTLKKDALKKRYVYHRAWIKTDADGAYTFYTFIPGSIEHSNDFKQIHRSIKVPGKPEFNLDSYFFNDDPLIPNLSLSCRANFVKSMLKPEKVGDMYVAKMDIKLPKAAVEVNYK</sequence>
<dbReference type="OrthoDB" id="933561at2"/>
<evidence type="ECO:0000313" key="2">
    <source>
        <dbReference type="EMBL" id="AJR04226.1"/>
    </source>
</evidence>
<dbReference type="Proteomes" id="UP000032229">
    <property type="component" value="Chromosome"/>
</dbReference>
<evidence type="ECO:0000313" key="3">
    <source>
        <dbReference type="Proteomes" id="UP000032229"/>
    </source>
</evidence>
<dbReference type="EMBL" id="CP007202">
    <property type="protein sequence ID" value="AJR04226.1"/>
    <property type="molecule type" value="Genomic_DNA"/>
</dbReference>
<proteinExistence type="predicted"/>
<dbReference type="RefSeq" id="WP_044639624.1">
    <property type="nucleotide sequence ID" value="NZ_CP007202.1"/>
</dbReference>
<protein>
    <recommendedName>
        <fullName evidence="4">Intradiol ring-cleavage dioxygenases domain-containing protein</fullName>
    </recommendedName>
</protein>
<dbReference type="Gene3D" id="2.60.130.10">
    <property type="entry name" value="Aromatic compound dioxygenase"/>
    <property type="match status" value="1"/>
</dbReference>
<gene>
    <name evidence="2" type="ORF">AW14_11790</name>
</gene>
<feature type="chain" id="PRO_5002183959" description="Intradiol ring-cleavage dioxygenases domain-containing protein" evidence="1">
    <location>
        <begin position="22"/>
        <end position="209"/>
    </location>
</feature>
<dbReference type="InterPro" id="IPR015889">
    <property type="entry name" value="Intradiol_dOase_core"/>
</dbReference>
<evidence type="ECO:0000256" key="1">
    <source>
        <dbReference type="SAM" id="SignalP"/>
    </source>
</evidence>
<dbReference type="HOGENOM" id="CLU_102946_0_0_10"/>
<dbReference type="KEGG" id="sze:AW14_11790"/>
<dbReference type="GO" id="GO:0005506">
    <property type="term" value="F:iron ion binding"/>
    <property type="evidence" value="ECO:0007669"/>
    <property type="project" value="InterPro"/>
</dbReference>
<reference evidence="2 3" key="1">
    <citation type="submission" date="2014-02" db="EMBL/GenBank/DDBJ databases">
        <authorList>
            <person name="Young C.-C."/>
            <person name="Hameed A."/>
            <person name="Huang H.-C."/>
            <person name="Shahina M."/>
        </authorList>
    </citation>
    <scope>NUCLEOTIDE SEQUENCE [LARGE SCALE GENOMIC DNA]</scope>
    <source>
        <strain evidence="2 3">CC-SAMT-1</strain>
    </source>
</reference>
<name>A0A0C5VYX1_9FLAO</name>